<comment type="caution">
    <text evidence="2">The sequence shown here is derived from an EMBL/GenBank/DDBJ whole genome shotgun (WGS) entry which is preliminary data.</text>
</comment>
<feature type="compositionally biased region" description="Basic residues" evidence="1">
    <location>
        <begin position="1"/>
        <end position="35"/>
    </location>
</feature>
<dbReference type="AlphaFoldDB" id="A0A418XH41"/>
<protein>
    <submittedName>
        <fullName evidence="2">Uncharacterized protein</fullName>
    </submittedName>
</protein>
<evidence type="ECO:0000256" key="1">
    <source>
        <dbReference type="SAM" id="MobiDB-lite"/>
    </source>
</evidence>
<accession>A0A418XH41</accession>
<sequence>MRGRRRFGRLRRRDFTRNGRCRHRRRSLDRRHRQGAHAGRVVVRDPRQHRRQDPGCRAADDQPASLRRLRATRTAFERRKDAVLR</sequence>
<reference evidence="2 3" key="1">
    <citation type="submission" date="2018-09" db="EMBL/GenBank/DDBJ databases">
        <authorList>
            <person name="Zhu H."/>
        </authorList>
    </citation>
    <scope>NUCLEOTIDE SEQUENCE [LARGE SCALE GENOMIC DNA]</scope>
    <source>
        <strain evidence="2 3">K1S02-61</strain>
    </source>
</reference>
<evidence type="ECO:0000313" key="2">
    <source>
        <dbReference type="EMBL" id="RJG11790.1"/>
    </source>
</evidence>
<evidence type="ECO:0000313" key="3">
    <source>
        <dbReference type="Proteomes" id="UP000284006"/>
    </source>
</evidence>
<keyword evidence="3" id="KW-1185">Reference proteome</keyword>
<dbReference type="Proteomes" id="UP000284006">
    <property type="component" value="Unassembled WGS sequence"/>
</dbReference>
<organism evidence="2 3">
    <name type="scientific">Massilia cavernae</name>
    <dbReference type="NCBI Taxonomy" id="2320864"/>
    <lineage>
        <taxon>Bacteria</taxon>
        <taxon>Pseudomonadati</taxon>
        <taxon>Pseudomonadota</taxon>
        <taxon>Betaproteobacteria</taxon>
        <taxon>Burkholderiales</taxon>
        <taxon>Oxalobacteraceae</taxon>
        <taxon>Telluria group</taxon>
        <taxon>Massilia</taxon>
    </lineage>
</organism>
<proteinExistence type="predicted"/>
<name>A0A418XH41_9BURK</name>
<feature type="compositionally biased region" description="Basic and acidic residues" evidence="1">
    <location>
        <begin position="42"/>
        <end position="60"/>
    </location>
</feature>
<feature type="region of interest" description="Disordered" evidence="1">
    <location>
        <begin position="1"/>
        <end position="85"/>
    </location>
</feature>
<gene>
    <name evidence="2" type="ORF">D3872_17950</name>
</gene>
<dbReference type="EMBL" id="QYUP01000136">
    <property type="protein sequence ID" value="RJG11790.1"/>
    <property type="molecule type" value="Genomic_DNA"/>
</dbReference>
<feature type="compositionally biased region" description="Basic and acidic residues" evidence="1">
    <location>
        <begin position="75"/>
        <end position="85"/>
    </location>
</feature>